<evidence type="ECO:0000256" key="1">
    <source>
        <dbReference type="SAM" id="MobiDB-lite"/>
    </source>
</evidence>
<feature type="compositionally biased region" description="Basic and acidic residues" evidence="1">
    <location>
        <begin position="29"/>
        <end position="59"/>
    </location>
</feature>
<proteinExistence type="predicted"/>
<keyword evidence="3" id="KW-1185">Reference proteome</keyword>
<evidence type="ECO:0000313" key="3">
    <source>
        <dbReference type="Proteomes" id="UP001341840"/>
    </source>
</evidence>
<protein>
    <submittedName>
        <fullName evidence="2">Uncharacterized protein</fullName>
    </submittedName>
</protein>
<feature type="region of interest" description="Disordered" evidence="1">
    <location>
        <begin position="1"/>
        <end position="73"/>
    </location>
</feature>
<sequence length="152" mass="16747">MGIGKTKGAYLGTDTKSSSTEEPLITEVGELKPGKVERKQTVEHDKESNYRKENSKKAEGNNSRRTNREADGDGANLDWHHDAIFNLSWITPLLLEGSDDLSFRFEFRHDGTFLDEKFIGECGILVGNLVCSAATTDLIGSHISWILGGCCV</sequence>
<reference evidence="2 3" key="1">
    <citation type="journal article" date="2023" name="Plants (Basel)">
        <title>Bridging the Gap: Combining Genomics and Transcriptomics Approaches to Understand Stylosanthes scabra, an Orphan Legume from the Brazilian Caatinga.</title>
        <authorList>
            <person name="Ferreira-Neto J.R.C."/>
            <person name="da Silva M.D."/>
            <person name="Binneck E."/>
            <person name="de Melo N.F."/>
            <person name="da Silva R.H."/>
            <person name="de Melo A.L.T.M."/>
            <person name="Pandolfi V."/>
            <person name="Bustamante F.O."/>
            <person name="Brasileiro-Vidal A.C."/>
            <person name="Benko-Iseppon A.M."/>
        </authorList>
    </citation>
    <scope>NUCLEOTIDE SEQUENCE [LARGE SCALE GENOMIC DNA]</scope>
    <source>
        <tissue evidence="2">Leaves</tissue>
    </source>
</reference>
<gene>
    <name evidence="2" type="ORF">PIB30_038026</name>
</gene>
<name>A0ABU6TDK4_9FABA</name>
<comment type="caution">
    <text evidence="2">The sequence shown here is derived from an EMBL/GenBank/DDBJ whole genome shotgun (WGS) entry which is preliminary data.</text>
</comment>
<dbReference type="EMBL" id="JASCZI010090815">
    <property type="protein sequence ID" value="MED6146796.1"/>
    <property type="molecule type" value="Genomic_DNA"/>
</dbReference>
<evidence type="ECO:0000313" key="2">
    <source>
        <dbReference type="EMBL" id="MED6146796.1"/>
    </source>
</evidence>
<dbReference type="Proteomes" id="UP001341840">
    <property type="component" value="Unassembled WGS sequence"/>
</dbReference>
<accession>A0ABU6TDK4</accession>
<organism evidence="2 3">
    <name type="scientific">Stylosanthes scabra</name>
    <dbReference type="NCBI Taxonomy" id="79078"/>
    <lineage>
        <taxon>Eukaryota</taxon>
        <taxon>Viridiplantae</taxon>
        <taxon>Streptophyta</taxon>
        <taxon>Embryophyta</taxon>
        <taxon>Tracheophyta</taxon>
        <taxon>Spermatophyta</taxon>
        <taxon>Magnoliopsida</taxon>
        <taxon>eudicotyledons</taxon>
        <taxon>Gunneridae</taxon>
        <taxon>Pentapetalae</taxon>
        <taxon>rosids</taxon>
        <taxon>fabids</taxon>
        <taxon>Fabales</taxon>
        <taxon>Fabaceae</taxon>
        <taxon>Papilionoideae</taxon>
        <taxon>50 kb inversion clade</taxon>
        <taxon>dalbergioids sensu lato</taxon>
        <taxon>Dalbergieae</taxon>
        <taxon>Pterocarpus clade</taxon>
        <taxon>Stylosanthes</taxon>
    </lineage>
</organism>